<name>A0A8A6W3U0_9ASCO</name>
<evidence type="ECO:0000256" key="5">
    <source>
        <dbReference type="ARBA" id="ARBA00022692"/>
    </source>
</evidence>
<evidence type="ECO:0000256" key="3">
    <source>
        <dbReference type="ARBA" id="ARBA00021007"/>
    </source>
</evidence>
<comment type="catalytic activity">
    <reaction evidence="8 9">
        <text>a ubiquinone + NADH + 5 H(+)(in) = a ubiquinol + NAD(+) + 4 H(+)(out)</text>
        <dbReference type="Rhea" id="RHEA:29091"/>
        <dbReference type="Rhea" id="RHEA-COMP:9565"/>
        <dbReference type="Rhea" id="RHEA-COMP:9566"/>
        <dbReference type="ChEBI" id="CHEBI:15378"/>
        <dbReference type="ChEBI" id="CHEBI:16389"/>
        <dbReference type="ChEBI" id="CHEBI:17976"/>
        <dbReference type="ChEBI" id="CHEBI:57540"/>
        <dbReference type="ChEBI" id="CHEBI:57945"/>
        <dbReference type="EC" id="7.1.1.2"/>
    </reaction>
</comment>
<keyword evidence="9 10" id="KW-0496">Mitochondrion</keyword>
<feature type="transmembrane region" description="Helical" evidence="9">
    <location>
        <begin position="84"/>
        <end position="104"/>
    </location>
</feature>
<dbReference type="EC" id="7.1.1.2" evidence="9"/>
<keyword evidence="5 9" id="KW-0812">Transmembrane</keyword>
<dbReference type="GeneID" id="70587551"/>
<evidence type="ECO:0000256" key="6">
    <source>
        <dbReference type="ARBA" id="ARBA00022989"/>
    </source>
</evidence>
<gene>
    <name evidence="10" type="primary">nad3</name>
</gene>
<keyword evidence="9" id="KW-0520">NAD</keyword>
<keyword evidence="9" id="KW-0679">Respiratory chain</keyword>
<evidence type="ECO:0000256" key="1">
    <source>
        <dbReference type="ARBA" id="ARBA00004370"/>
    </source>
</evidence>
<keyword evidence="9" id="KW-1278">Translocase</keyword>
<comment type="subcellular location">
    <subcellularLocation>
        <location evidence="1">Membrane</location>
    </subcellularLocation>
    <subcellularLocation>
        <location evidence="9">Mitochondrion membrane</location>
        <topology evidence="9">Multi-pass membrane protein</topology>
    </subcellularLocation>
</comment>
<dbReference type="RefSeq" id="YP_010248527.1">
    <property type="nucleotide sequence ID" value="NC_060318.1"/>
</dbReference>
<geneLocation type="mitochondrion" evidence="10"/>
<keyword evidence="4 9" id="KW-0813">Transport</keyword>
<proteinExistence type="inferred from homology"/>
<comment type="similarity">
    <text evidence="2 9">Belongs to the complex I subunit 3 family.</text>
</comment>
<dbReference type="GO" id="GO:0031966">
    <property type="term" value="C:mitochondrial membrane"/>
    <property type="evidence" value="ECO:0007669"/>
    <property type="project" value="UniProtKB-SubCell"/>
</dbReference>
<organism evidence="10">
    <name type="scientific">Pneumocystis wakefieldiae</name>
    <dbReference type="NCBI Taxonomy" id="38082"/>
    <lineage>
        <taxon>Eukaryota</taxon>
        <taxon>Fungi</taxon>
        <taxon>Dikarya</taxon>
        <taxon>Ascomycota</taxon>
        <taxon>Taphrinomycotina</taxon>
        <taxon>Pneumocystomycetes</taxon>
        <taxon>Pneumocystaceae</taxon>
        <taxon>Pneumocystis</taxon>
    </lineage>
</organism>
<keyword evidence="9" id="KW-0830">Ubiquinone</keyword>
<keyword evidence="7 9" id="KW-0472">Membrane</keyword>
<dbReference type="EMBL" id="MT726211">
    <property type="protein sequence ID" value="QTK22291.1"/>
    <property type="molecule type" value="Genomic_DNA"/>
</dbReference>
<dbReference type="PANTHER" id="PTHR11058">
    <property type="entry name" value="NADH-UBIQUINONE OXIDOREDUCTASE CHAIN 3"/>
    <property type="match status" value="1"/>
</dbReference>
<evidence type="ECO:0000256" key="7">
    <source>
        <dbReference type="ARBA" id="ARBA00023136"/>
    </source>
</evidence>
<feature type="transmembrane region" description="Helical" evidence="9">
    <location>
        <begin position="6"/>
        <end position="26"/>
    </location>
</feature>
<dbReference type="PANTHER" id="PTHR11058:SF9">
    <property type="entry name" value="NADH-UBIQUINONE OXIDOREDUCTASE CHAIN 3"/>
    <property type="match status" value="1"/>
</dbReference>
<evidence type="ECO:0000313" key="10">
    <source>
        <dbReference type="EMBL" id="QTK22291.1"/>
    </source>
</evidence>
<sequence length="120" mass="14063">MLEWMITLVIVSVGLSIALIFINKIFSPTWPSLEKVSPFECGFSSFYQTRSPFNIYYYLVGLLFLIFDLEILLIYPFALSTTTYGFFIFNLFLFFLTIGFIYEFGKGVLKFTNRNDQLHK</sequence>
<evidence type="ECO:0000256" key="4">
    <source>
        <dbReference type="ARBA" id="ARBA00022448"/>
    </source>
</evidence>
<evidence type="ECO:0000256" key="8">
    <source>
        <dbReference type="ARBA" id="ARBA00049551"/>
    </source>
</evidence>
<dbReference type="InterPro" id="IPR000440">
    <property type="entry name" value="NADH_UbQ/plastoQ_OxRdtase_su3"/>
</dbReference>
<feature type="transmembrane region" description="Helical" evidence="9">
    <location>
        <begin position="55"/>
        <end position="78"/>
    </location>
</feature>
<dbReference type="GO" id="GO:0030964">
    <property type="term" value="C:NADH dehydrogenase complex"/>
    <property type="evidence" value="ECO:0007669"/>
    <property type="project" value="TreeGrafter"/>
</dbReference>
<evidence type="ECO:0000256" key="9">
    <source>
        <dbReference type="RuleBase" id="RU003640"/>
    </source>
</evidence>
<accession>A0A8A6W3U0</accession>
<comment type="function">
    <text evidence="9">Core subunit of the mitochondrial membrane respiratory chain NADH dehydrogenase (Complex I) which catalyzes electron transfer from NADH through the respiratory chain, using ubiquinone as an electron acceptor. Essential for the catalytic activity of complex I.</text>
</comment>
<evidence type="ECO:0000256" key="2">
    <source>
        <dbReference type="ARBA" id="ARBA00008472"/>
    </source>
</evidence>
<dbReference type="Gene3D" id="1.20.58.1610">
    <property type="entry name" value="NADH:ubiquinone/plastoquinone oxidoreductase, chain 3"/>
    <property type="match status" value="1"/>
</dbReference>
<protein>
    <recommendedName>
        <fullName evidence="3 9">NADH-ubiquinone oxidoreductase chain 3</fullName>
        <ecNumber evidence="9">7.1.1.2</ecNumber>
    </recommendedName>
</protein>
<reference evidence="10" key="1">
    <citation type="journal article" date="2021" name="Commun. Biol.">
        <title>Genomic insights into the host specific adaptation of the Pneumocystis genus.</title>
        <authorList>
            <person name="Cisse O.H."/>
            <person name="Ma L."/>
            <person name="Dekker J.P."/>
            <person name="Khil P.P."/>
            <person name="Youn J.-H."/>
            <person name="Brenchley J.M."/>
            <person name="Blair R."/>
            <person name="Pahar B."/>
            <person name="Chabe M."/>
            <person name="Van Rompay K.K.A."/>
            <person name="Keesler R."/>
            <person name="Sukura A."/>
            <person name="Hirsch V."/>
            <person name="Kutty G."/>
            <person name="Liu Y."/>
            <person name="Peng L."/>
            <person name="Chen J."/>
            <person name="Song J."/>
            <person name="Weissenbacher-Lang C."/>
            <person name="Xu J."/>
            <person name="Upham N.S."/>
            <person name="Stajich J.E."/>
            <person name="Cuomo C.A."/>
            <person name="Cushion M.T."/>
            <person name="Kovacs J.A."/>
        </authorList>
    </citation>
    <scope>NUCLEOTIDE SEQUENCE</scope>
    <source>
        <strain evidence="10">2A/95-19#1A</strain>
    </source>
</reference>
<dbReference type="AlphaFoldDB" id="A0A8A6W3U0"/>
<keyword evidence="9" id="KW-0249">Electron transport</keyword>
<dbReference type="Pfam" id="PF00507">
    <property type="entry name" value="Oxidored_q4"/>
    <property type="match status" value="1"/>
</dbReference>
<keyword evidence="6 9" id="KW-1133">Transmembrane helix</keyword>
<dbReference type="GO" id="GO:0008137">
    <property type="term" value="F:NADH dehydrogenase (ubiquinone) activity"/>
    <property type="evidence" value="ECO:0007669"/>
    <property type="project" value="UniProtKB-UniRule"/>
</dbReference>
<dbReference type="InterPro" id="IPR038430">
    <property type="entry name" value="NDAH_ubi_oxred_su3_sf"/>
</dbReference>